<evidence type="ECO:0000313" key="1">
    <source>
        <dbReference type="EMBL" id="GAH51703.1"/>
    </source>
</evidence>
<feature type="non-terminal residue" evidence="1">
    <location>
        <position position="1"/>
    </location>
</feature>
<dbReference type="AlphaFoldDB" id="X1I2B9"/>
<reference evidence="1" key="1">
    <citation type="journal article" date="2014" name="Front. Microbiol.">
        <title>High frequency of phylogenetically diverse reductive dehalogenase-homologous genes in deep subseafloor sedimentary metagenomes.</title>
        <authorList>
            <person name="Kawai M."/>
            <person name="Futagami T."/>
            <person name="Toyoda A."/>
            <person name="Takaki Y."/>
            <person name="Nishi S."/>
            <person name="Hori S."/>
            <person name="Arai W."/>
            <person name="Tsubouchi T."/>
            <person name="Morono Y."/>
            <person name="Uchiyama I."/>
            <person name="Ito T."/>
            <person name="Fujiyama A."/>
            <person name="Inagaki F."/>
            <person name="Takami H."/>
        </authorList>
    </citation>
    <scope>NUCLEOTIDE SEQUENCE</scope>
    <source>
        <strain evidence="1">Expedition CK06-06</strain>
    </source>
</reference>
<accession>X1I2B9</accession>
<gene>
    <name evidence="1" type="ORF">S03H2_26524</name>
</gene>
<dbReference type="EMBL" id="BARU01015422">
    <property type="protein sequence ID" value="GAH51703.1"/>
    <property type="molecule type" value="Genomic_DNA"/>
</dbReference>
<proteinExistence type="predicted"/>
<organism evidence="1">
    <name type="scientific">marine sediment metagenome</name>
    <dbReference type="NCBI Taxonomy" id="412755"/>
    <lineage>
        <taxon>unclassified sequences</taxon>
        <taxon>metagenomes</taxon>
        <taxon>ecological metagenomes</taxon>
    </lineage>
</organism>
<sequence length="61" mass="6821">IGKKHLKIQIGGRQAEKEISLMRTECQAPAVACHKNMDRKISDSIVVTESTFAFVLADHRL</sequence>
<protein>
    <submittedName>
        <fullName evidence="1">Uncharacterized protein</fullName>
    </submittedName>
</protein>
<name>X1I2B9_9ZZZZ</name>
<comment type="caution">
    <text evidence="1">The sequence shown here is derived from an EMBL/GenBank/DDBJ whole genome shotgun (WGS) entry which is preliminary data.</text>
</comment>